<protein>
    <submittedName>
        <fullName evidence="1">Uncharacterized protein</fullName>
    </submittedName>
</protein>
<proteinExistence type="predicted"/>
<name>A0A7W3FJQ0_9GAMM</name>
<organism evidence="1 2">
    <name type="scientific">Stenotrophomonas tumulicola</name>
    <dbReference type="NCBI Taxonomy" id="1685415"/>
    <lineage>
        <taxon>Bacteria</taxon>
        <taxon>Pseudomonadati</taxon>
        <taxon>Pseudomonadota</taxon>
        <taxon>Gammaproteobacteria</taxon>
        <taxon>Lysobacterales</taxon>
        <taxon>Lysobacteraceae</taxon>
        <taxon>Stenotrophomonas</taxon>
    </lineage>
</organism>
<accession>A0A7W3FJQ0</accession>
<dbReference type="EMBL" id="JACGXS010000001">
    <property type="protein sequence ID" value="MBA8680823.1"/>
    <property type="molecule type" value="Genomic_DNA"/>
</dbReference>
<gene>
    <name evidence="1" type="ORF">H4O11_03285</name>
</gene>
<dbReference type="RefSeq" id="WP_182337980.1">
    <property type="nucleotide sequence ID" value="NZ_JACGXS010000001.1"/>
</dbReference>
<dbReference type="Proteomes" id="UP000547058">
    <property type="component" value="Unassembled WGS sequence"/>
</dbReference>
<keyword evidence="2" id="KW-1185">Reference proteome</keyword>
<evidence type="ECO:0000313" key="1">
    <source>
        <dbReference type="EMBL" id="MBA8680823.1"/>
    </source>
</evidence>
<comment type="caution">
    <text evidence="1">The sequence shown here is derived from an EMBL/GenBank/DDBJ whole genome shotgun (WGS) entry which is preliminary data.</text>
</comment>
<reference evidence="1 2" key="1">
    <citation type="submission" date="2020-08" db="EMBL/GenBank/DDBJ databases">
        <title>Stenotrophomonas tumulicola JCM 30961.</title>
        <authorList>
            <person name="Deng Y."/>
        </authorList>
    </citation>
    <scope>NUCLEOTIDE SEQUENCE [LARGE SCALE GENOMIC DNA]</scope>
    <source>
        <strain evidence="1 2">JCM 30961</strain>
    </source>
</reference>
<sequence length="73" mass="8047">MPPVSASPVIQLLIQFAELAATEQAAFLDTLNVYLYTSPQQRRMLRHAWSKGLEGLTDVADAPPRTGGAPRRR</sequence>
<dbReference type="AlphaFoldDB" id="A0A7W3FJQ0"/>
<evidence type="ECO:0000313" key="2">
    <source>
        <dbReference type="Proteomes" id="UP000547058"/>
    </source>
</evidence>